<keyword evidence="10" id="KW-1185">Reference proteome</keyword>
<keyword evidence="7" id="KW-0238">DNA-binding</keyword>
<dbReference type="EMBL" id="GG663367">
    <property type="protein sequence ID" value="EEH07115.1"/>
    <property type="molecule type" value="Genomic_DNA"/>
</dbReference>
<protein>
    <recommendedName>
        <fullName evidence="5">Histone H3</fullName>
    </recommendedName>
</protein>
<keyword evidence="6" id="KW-0158">Chromosome</keyword>
<dbReference type="GO" id="GO:0000786">
    <property type="term" value="C:nucleosome"/>
    <property type="evidence" value="ECO:0007669"/>
    <property type="project" value="UniProtKB-KW"/>
</dbReference>
<evidence type="ECO:0000256" key="1">
    <source>
        <dbReference type="ARBA" id="ARBA00002001"/>
    </source>
</evidence>
<feature type="domain" description="Core Histone H2A/H2B/H3" evidence="8">
    <location>
        <begin position="14"/>
        <end position="94"/>
    </location>
</feature>
<sequence>MKKVDKQNVDIRVEAIHEIQYYQKSEDLIFSKTVFIYLVQKIERENYHFQYSVIKTLQVTAETILITLFEYGLKIMIHCRQMILTVRDTRLIVEIAQELRNI</sequence>
<dbReference type="GO" id="GO:0003677">
    <property type="term" value="F:DNA binding"/>
    <property type="evidence" value="ECO:0007669"/>
    <property type="project" value="InterPro"/>
</dbReference>
<dbReference type="STRING" id="447093.C0NML7"/>
<dbReference type="AlphaFoldDB" id="C0NML7"/>
<dbReference type="InterPro" id="IPR007125">
    <property type="entry name" value="H2A/H2B/H3"/>
</dbReference>
<evidence type="ECO:0000256" key="2">
    <source>
        <dbReference type="ARBA" id="ARBA00004286"/>
    </source>
</evidence>
<dbReference type="SMART" id="SM00428">
    <property type="entry name" value="H3"/>
    <property type="match status" value="1"/>
</dbReference>
<evidence type="ECO:0000256" key="5">
    <source>
        <dbReference type="ARBA" id="ARBA00020835"/>
    </source>
</evidence>
<evidence type="ECO:0000256" key="4">
    <source>
        <dbReference type="ARBA" id="ARBA00011538"/>
    </source>
</evidence>
<dbReference type="InterPro" id="IPR009072">
    <property type="entry name" value="Histone-fold"/>
</dbReference>
<comment type="subunit">
    <text evidence="4">The nucleosome is a histone octamer containing two molecules each of H2A, H2B, H3 and H4 assembled in one H3-H4 heterotetramer and two H2A-H2B heterodimers. The octamer wraps approximately 147 bp of DNA.</text>
</comment>
<evidence type="ECO:0000313" key="10">
    <source>
        <dbReference type="Proteomes" id="UP000001631"/>
    </source>
</evidence>
<dbReference type="Gene3D" id="1.10.20.10">
    <property type="entry name" value="Histone, subunit A"/>
    <property type="match status" value="1"/>
</dbReference>
<comment type="subcellular location">
    <subcellularLocation>
        <location evidence="2">Chromosome</location>
    </subcellularLocation>
</comment>
<dbReference type="SUPFAM" id="SSF47113">
    <property type="entry name" value="Histone-fold"/>
    <property type="match status" value="1"/>
</dbReference>
<dbReference type="GO" id="GO:0030527">
    <property type="term" value="F:structural constituent of chromatin"/>
    <property type="evidence" value="ECO:0007669"/>
    <property type="project" value="InterPro"/>
</dbReference>
<organism evidence="9 10">
    <name type="scientific">Ajellomyces capsulatus (strain G186AR / H82 / ATCC MYA-2454 / RMSCC 2432)</name>
    <name type="common">Darling's disease fungus</name>
    <name type="synonym">Histoplasma capsulatum</name>
    <dbReference type="NCBI Taxonomy" id="447093"/>
    <lineage>
        <taxon>Eukaryota</taxon>
        <taxon>Fungi</taxon>
        <taxon>Dikarya</taxon>
        <taxon>Ascomycota</taxon>
        <taxon>Pezizomycotina</taxon>
        <taxon>Eurotiomycetes</taxon>
        <taxon>Eurotiomycetidae</taxon>
        <taxon>Onygenales</taxon>
        <taxon>Ajellomycetaceae</taxon>
        <taxon>Histoplasma</taxon>
    </lineage>
</organism>
<name>C0NML7_AJECG</name>
<dbReference type="InterPro" id="IPR000164">
    <property type="entry name" value="Histone_H3/CENP-A"/>
</dbReference>
<accession>C0NML7</accession>
<comment type="similarity">
    <text evidence="3">Belongs to the histone H3 family.</text>
</comment>
<dbReference type="Pfam" id="PF00125">
    <property type="entry name" value="Histone"/>
    <property type="match status" value="1"/>
</dbReference>
<dbReference type="HOGENOM" id="CLU_150767_2_0_1"/>
<comment type="function">
    <text evidence="1">Core component of nucleosome. Nucleosomes wrap and compact DNA into chromatin, limiting DNA accessibility to the cellular machineries which require DNA as a template. Histones thereby play a central role in transcription regulation, DNA repair, DNA replication and chromosomal stability. DNA accessibility is regulated via a complex set of post-translational modifications of histones, also called histone code, and nucleosome remodeling.</text>
</comment>
<reference evidence="9" key="1">
    <citation type="submission" date="2009-02" db="EMBL/GenBank/DDBJ databases">
        <title>The Genome Sequence of Ajellomyces capsulatus strain G186AR.</title>
        <authorList>
            <consortium name="The Broad Institute Genome Sequencing Platform"/>
            <person name="Champion M."/>
            <person name="Cuomo C."/>
            <person name="Ma L.-J."/>
            <person name="Henn M.R."/>
            <person name="Sil A."/>
            <person name="Goldman B."/>
            <person name="Young S.K."/>
            <person name="Kodira C.D."/>
            <person name="Zeng Q."/>
            <person name="Koehrsen M."/>
            <person name="Alvarado L."/>
            <person name="Berlin A."/>
            <person name="Borenstein D."/>
            <person name="Chen Z."/>
            <person name="Engels R."/>
            <person name="Freedman E."/>
            <person name="Gellesch M."/>
            <person name="Goldberg J."/>
            <person name="Griggs A."/>
            <person name="Gujja S."/>
            <person name="Heiman D."/>
            <person name="Hepburn T."/>
            <person name="Howarth C."/>
            <person name="Jen D."/>
            <person name="Larson L."/>
            <person name="Lewis B."/>
            <person name="Mehta T."/>
            <person name="Park D."/>
            <person name="Pearson M."/>
            <person name="Roberts A."/>
            <person name="Saif S."/>
            <person name="Shea T."/>
            <person name="Shenoy N."/>
            <person name="Sisk P."/>
            <person name="Stolte C."/>
            <person name="Sykes S."/>
            <person name="Walk T."/>
            <person name="White J."/>
            <person name="Yandava C."/>
            <person name="Klein B."/>
            <person name="McEwen J.G."/>
            <person name="Puccia R."/>
            <person name="Goldman G.H."/>
            <person name="Felipe M.S."/>
            <person name="Nino-Vega G."/>
            <person name="San-Blas G."/>
            <person name="Taylor J."/>
            <person name="Mendoza L."/>
            <person name="Galagan J."/>
            <person name="Nusbaum C."/>
            <person name="Birren B."/>
        </authorList>
    </citation>
    <scope>NUCLEOTIDE SEQUENCE</scope>
    <source>
        <strain evidence="9">G186AR</strain>
    </source>
</reference>
<evidence type="ECO:0000256" key="6">
    <source>
        <dbReference type="ARBA" id="ARBA00022454"/>
    </source>
</evidence>
<keyword evidence="7" id="KW-0544">Nucleosome core</keyword>
<gene>
    <name evidence="9" type="ORF">HCBG_03994</name>
</gene>
<evidence type="ECO:0000256" key="3">
    <source>
        <dbReference type="ARBA" id="ARBA00010343"/>
    </source>
</evidence>
<evidence type="ECO:0000259" key="8">
    <source>
        <dbReference type="Pfam" id="PF00125"/>
    </source>
</evidence>
<dbReference type="GeneID" id="69037010"/>
<dbReference type="RefSeq" id="XP_045287596.1">
    <property type="nucleotide sequence ID" value="XM_045431043.1"/>
</dbReference>
<proteinExistence type="inferred from homology"/>
<evidence type="ECO:0000256" key="7">
    <source>
        <dbReference type="ARBA" id="ARBA00023269"/>
    </source>
</evidence>
<dbReference type="Proteomes" id="UP000001631">
    <property type="component" value="Unassembled WGS sequence"/>
</dbReference>
<dbReference type="GO" id="GO:0046982">
    <property type="term" value="F:protein heterodimerization activity"/>
    <property type="evidence" value="ECO:0007669"/>
    <property type="project" value="InterPro"/>
</dbReference>
<dbReference type="VEuPathDB" id="FungiDB:I7I50_05541"/>
<dbReference type="InParanoid" id="C0NML7"/>
<evidence type="ECO:0000313" key="9">
    <source>
        <dbReference type="EMBL" id="EEH07115.1"/>
    </source>
</evidence>